<gene>
    <name evidence="12" type="ORF">BDK51DRAFT_30684</name>
</gene>
<dbReference type="SUPFAM" id="SSF52540">
    <property type="entry name" value="P-loop containing nucleoside triphosphate hydrolases"/>
    <property type="match status" value="1"/>
</dbReference>
<evidence type="ECO:0000313" key="13">
    <source>
        <dbReference type="Proteomes" id="UP000269721"/>
    </source>
</evidence>
<name>A0A4P9W515_9FUNG</name>
<organism evidence="12 13">
    <name type="scientific">Blyttiomyces helicus</name>
    <dbReference type="NCBI Taxonomy" id="388810"/>
    <lineage>
        <taxon>Eukaryota</taxon>
        <taxon>Fungi</taxon>
        <taxon>Fungi incertae sedis</taxon>
        <taxon>Chytridiomycota</taxon>
        <taxon>Chytridiomycota incertae sedis</taxon>
        <taxon>Chytridiomycetes</taxon>
        <taxon>Chytridiomycetes incertae sedis</taxon>
        <taxon>Blyttiomyces</taxon>
    </lineage>
</organism>
<dbReference type="Proteomes" id="UP000269721">
    <property type="component" value="Unassembled WGS sequence"/>
</dbReference>
<feature type="compositionally biased region" description="Polar residues" evidence="9">
    <location>
        <begin position="565"/>
        <end position="576"/>
    </location>
</feature>
<evidence type="ECO:0000256" key="8">
    <source>
        <dbReference type="ARBA" id="ARBA00023136"/>
    </source>
</evidence>
<dbReference type="InterPro" id="IPR050173">
    <property type="entry name" value="ABC_transporter_C-like"/>
</dbReference>
<dbReference type="Gene3D" id="3.40.50.300">
    <property type="entry name" value="P-loop containing nucleotide triphosphate hydrolases"/>
    <property type="match status" value="1"/>
</dbReference>
<feature type="compositionally biased region" description="Polar residues" evidence="9">
    <location>
        <begin position="1"/>
        <end position="20"/>
    </location>
</feature>
<feature type="transmembrane region" description="Helical" evidence="10">
    <location>
        <begin position="269"/>
        <end position="288"/>
    </location>
</feature>
<dbReference type="GO" id="GO:0005524">
    <property type="term" value="F:ATP binding"/>
    <property type="evidence" value="ECO:0007669"/>
    <property type="project" value="UniProtKB-KW"/>
</dbReference>
<keyword evidence="2" id="KW-0813">Transport</keyword>
<dbReference type="InterPro" id="IPR003439">
    <property type="entry name" value="ABC_transporter-like_ATP-bd"/>
</dbReference>
<dbReference type="Pfam" id="PF00664">
    <property type="entry name" value="ABC_membrane"/>
    <property type="match status" value="1"/>
</dbReference>
<dbReference type="SUPFAM" id="SSF90123">
    <property type="entry name" value="ABC transporter transmembrane region"/>
    <property type="match status" value="1"/>
</dbReference>
<dbReference type="EMBL" id="KZ998262">
    <property type="protein sequence ID" value="RKO86365.1"/>
    <property type="molecule type" value="Genomic_DNA"/>
</dbReference>
<dbReference type="GO" id="GO:0016887">
    <property type="term" value="F:ATP hydrolysis activity"/>
    <property type="evidence" value="ECO:0007669"/>
    <property type="project" value="InterPro"/>
</dbReference>
<evidence type="ECO:0000256" key="4">
    <source>
        <dbReference type="ARBA" id="ARBA00022737"/>
    </source>
</evidence>
<evidence type="ECO:0000256" key="5">
    <source>
        <dbReference type="ARBA" id="ARBA00022741"/>
    </source>
</evidence>
<dbReference type="InterPro" id="IPR011527">
    <property type="entry name" value="ABC1_TM_dom"/>
</dbReference>
<evidence type="ECO:0000256" key="6">
    <source>
        <dbReference type="ARBA" id="ARBA00022840"/>
    </source>
</evidence>
<evidence type="ECO:0000313" key="12">
    <source>
        <dbReference type="EMBL" id="RKO86365.1"/>
    </source>
</evidence>
<feature type="region of interest" description="Disordered" evidence="9">
    <location>
        <begin position="130"/>
        <end position="149"/>
    </location>
</feature>
<evidence type="ECO:0000256" key="10">
    <source>
        <dbReference type="SAM" id="Phobius"/>
    </source>
</evidence>
<dbReference type="OrthoDB" id="6500128at2759"/>
<dbReference type="Gene3D" id="1.20.1560.10">
    <property type="entry name" value="ABC transporter type 1, transmembrane domain"/>
    <property type="match status" value="1"/>
</dbReference>
<evidence type="ECO:0000256" key="3">
    <source>
        <dbReference type="ARBA" id="ARBA00022692"/>
    </source>
</evidence>
<keyword evidence="3 10" id="KW-0812">Transmembrane</keyword>
<dbReference type="PROSITE" id="PS50929">
    <property type="entry name" value="ABC_TM1F"/>
    <property type="match status" value="1"/>
</dbReference>
<dbReference type="InterPro" id="IPR027417">
    <property type="entry name" value="P-loop_NTPase"/>
</dbReference>
<evidence type="ECO:0000256" key="7">
    <source>
        <dbReference type="ARBA" id="ARBA00022989"/>
    </source>
</evidence>
<feature type="non-terminal residue" evidence="12">
    <location>
        <position position="696"/>
    </location>
</feature>
<feature type="region of interest" description="Disordered" evidence="9">
    <location>
        <begin position="1"/>
        <end position="42"/>
    </location>
</feature>
<feature type="transmembrane region" description="Helical" evidence="10">
    <location>
        <begin position="354"/>
        <end position="379"/>
    </location>
</feature>
<dbReference type="InterPro" id="IPR036640">
    <property type="entry name" value="ABC1_TM_sf"/>
</dbReference>
<accession>A0A4P9W515</accession>
<proteinExistence type="predicted"/>
<keyword evidence="7 10" id="KW-1133">Transmembrane helix</keyword>
<feature type="domain" description="ABC transmembrane type-1" evidence="11">
    <location>
        <begin position="169"/>
        <end position="508"/>
    </location>
</feature>
<dbReference type="CDD" id="cd18597">
    <property type="entry name" value="ABC_6TM_YOR1_D1_like"/>
    <property type="match status" value="1"/>
</dbReference>
<feature type="compositionally biased region" description="Low complexity" evidence="9">
    <location>
        <begin position="21"/>
        <end position="33"/>
    </location>
</feature>
<dbReference type="AlphaFoldDB" id="A0A4P9W515"/>
<evidence type="ECO:0000256" key="2">
    <source>
        <dbReference type="ARBA" id="ARBA00022448"/>
    </source>
</evidence>
<comment type="subcellular location">
    <subcellularLocation>
        <location evidence="1">Endomembrane system</location>
        <topology evidence="1">Multi-pass membrane protein</topology>
    </subcellularLocation>
</comment>
<dbReference type="GO" id="GO:0012505">
    <property type="term" value="C:endomembrane system"/>
    <property type="evidence" value="ECO:0007669"/>
    <property type="project" value="UniProtKB-SubCell"/>
</dbReference>
<feature type="transmembrane region" description="Helical" evidence="10">
    <location>
        <begin position="450"/>
        <end position="474"/>
    </location>
</feature>
<keyword evidence="4" id="KW-0677">Repeat</keyword>
<evidence type="ECO:0000256" key="1">
    <source>
        <dbReference type="ARBA" id="ARBA00004127"/>
    </source>
</evidence>
<dbReference type="Pfam" id="PF00005">
    <property type="entry name" value="ABC_tran"/>
    <property type="match status" value="1"/>
</dbReference>
<keyword evidence="6" id="KW-0067">ATP-binding</keyword>
<feature type="compositionally biased region" description="Low complexity" evidence="9">
    <location>
        <begin position="555"/>
        <end position="564"/>
    </location>
</feature>
<dbReference type="GO" id="GO:0000329">
    <property type="term" value="C:fungal-type vacuole membrane"/>
    <property type="evidence" value="ECO:0007669"/>
    <property type="project" value="UniProtKB-ARBA"/>
</dbReference>
<dbReference type="GO" id="GO:0140359">
    <property type="term" value="F:ABC-type transporter activity"/>
    <property type="evidence" value="ECO:0007669"/>
    <property type="project" value="InterPro"/>
</dbReference>
<sequence>MTSPAQQECFASQPTANPVNASSKSPKAGPAASEKTDHDVAPLAKPVDMFSNRDSILPDRWGAEFESPEGTAGWWSRLTFGWMTPVFRVGWKRHLDAEDVWRLGPSWRVASLSAEFDAAWQQELLAEKERAAAPEPDPFLPKSRRPRPPRGASLWRAMYHSWFWRMAPIGILKFTSDMATMFSPLMAKYILDFVANSRADQAGQDGDYPRVDALPPIWNGYALGLRDVCWGDGERSLSLGIVTHLLHPITILTRSSLFLLPLSVPSLRYAFGLYVMQILASLLLNYFFQVVSTQGMALRAALTSTLYRKSLRLSASARKEFNVGKVMTIVATDTTRVETFLLYVHLIWTAPVQVFVLTVLICSQLGLPALAGIAILVLFSPIQSRLMRSLGALRREVAPITDSRVKLFSEILQGMRVIKFFGWEEPFLEKVEGIRAQEVQRILKRSLTTAFITAIAFGIPVLSASVAIVIYGATNSLDPTKVFPALTWFGQLRVPLMFLPQGIVAWADFRVALDRISRLLLAPELDPQPPIDPDADHAVSVTNADFAWDVPDATASAATPATPSNGDSKLASENSNSIPAPELPLPTLRNITLAIPHGALTAIVGAVGSGKSSLLNALIGEMKCTAGAITLAGSLGYCPQQAWIQNASLRDNILFGKEFDRTRYLEAVRDCALIKDLEVLPDGDLTRVGEKGVNLS</sequence>
<feature type="region of interest" description="Disordered" evidence="9">
    <location>
        <begin position="555"/>
        <end position="576"/>
    </location>
</feature>
<keyword evidence="13" id="KW-1185">Reference proteome</keyword>
<evidence type="ECO:0000259" key="11">
    <source>
        <dbReference type="PROSITE" id="PS50929"/>
    </source>
</evidence>
<protein>
    <submittedName>
        <fullName evidence="12">ABC transporter type 1, transmembrane domain-containing protein</fullName>
    </submittedName>
</protein>
<dbReference type="PANTHER" id="PTHR24223">
    <property type="entry name" value="ATP-BINDING CASSETTE SUB-FAMILY C"/>
    <property type="match status" value="1"/>
</dbReference>
<reference evidence="13" key="1">
    <citation type="journal article" date="2018" name="Nat. Microbiol.">
        <title>Leveraging single-cell genomics to expand the fungal tree of life.</title>
        <authorList>
            <person name="Ahrendt S.R."/>
            <person name="Quandt C.A."/>
            <person name="Ciobanu D."/>
            <person name="Clum A."/>
            <person name="Salamov A."/>
            <person name="Andreopoulos B."/>
            <person name="Cheng J.F."/>
            <person name="Woyke T."/>
            <person name="Pelin A."/>
            <person name="Henrissat B."/>
            <person name="Reynolds N.K."/>
            <person name="Benny G.L."/>
            <person name="Smith M.E."/>
            <person name="James T.Y."/>
            <person name="Grigoriev I.V."/>
        </authorList>
    </citation>
    <scope>NUCLEOTIDE SEQUENCE [LARGE SCALE GENOMIC DNA]</scope>
</reference>
<keyword evidence="5" id="KW-0547">Nucleotide-binding</keyword>
<dbReference type="PANTHER" id="PTHR24223:SF443">
    <property type="entry name" value="MULTIDRUG-RESISTANCE LIKE PROTEIN 1, ISOFORM I"/>
    <property type="match status" value="1"/>
</dbReference>
<evidence type="ECO:0000256" key="9">
    <source>
        <dbReference type="SAM" id="MobiDB-lite"/>
    </source>
</evidence>
<keyword evidence="8 10" id="KW-0472">Membrane</keyword>